<protein>
    <submittedName>
        <fullName evidence="1">Uncharacterized protein</fullName>
    </submittedName>
</protein>
<dbReference type="PROSITE" id="PS51257">
    <property type="entry name" value="PROKAR_LIPOPROTEIN"/>
    <property type="match status" value="1"/>
</dbReference>
<dbReference type="Proteomes" id="UP000290848">
    <property type="component" value="Unassembled WGS sequence"/>
</dbReference>
<dbReference type="EMBL" id="RXOC01000004">
    <property type="protein sequence ID" value="RXF70541.1"/>
    <property type="molecule type" value="Genomic_DNA"/>
</dbReference>
<evidence type="ECO:0000313" key="2">
    <source>
        <dbReference type="Proteomes" id="UP000290848"/>
    </source>
</evidence>
<dbReference type="AlphaFoldDB" id="A0A4Q0MB77"/>
<sequence length="137" mass="14788">MKYLICLLLTLSIFSSCKKDEAPSKTVVSAMELVITDLIPADVSKIRLTNVADNTFSEKVIDPSKTGEGQLGITVPLYSAAETDAKITVYYTDGKTVATIISAIRIVPGKKTVLKGSLFSQNVTVNGEWGEDIVINF</sequence>
<name>A0A4Q0MB77_9SPHI</name>
<evidence type="ECO:0000313" key="1">
    <source>
        <dbReference type="EMBL" id="RXF70541.1"/>
    </source>
</evidence>
<gene>
    <name evidence="1" type="ORF">EKH83_07815</name>
</gene>
<dbReference type="RefSeq" id="WP_128768846.1">
    <property type="nucleotide sequence ID" value="NZ_RXOC01000004.1"/>
</dbReference>
<organism evidence="1 2">
    <name type="scientific">Arcticibacter tournemirensis</name>
    <dbReference type="NCBI Taxonomy" id="699437"/>
    <lineage>
        <taxon>Bacteria</taxon>
        <taxon>Pseudomonadati</taxon>
        <taxon>Bacteroidota</taxon>
        <taxon>Sphingobacteriia</taxon>
        <taxon>Sphingobacteriales</taxon>
        <taxon>Sphingobacteriaceae</taxon>
        <taxon>Arcticibacter</taxon>
    </lineage>
</organism>
<proteinExistence type="predicted"/>
<reference evidence="1 2" key="1">
    <citation type="submission" date="2018-12" db="EMBL/GenBank/DDBJ databases">
        <title>The Draft Genome Sequence of the Soil Bacterium Pedobacter tournemirensis R1.</title>
        <authorList>
            <person name="He J."/>
        </authorList>
    </citation>
    <scope>NUCLEOTIDE SEQUENCE [LARGE SCALE GENOMIC DNA]</scope>
    <source>
        <strain evidence="1 2">R1</strain>
    </source>
</reference>
<accession>A0A4Q0MB77</accession>
<comment type="caution">
    <text evidence="1">The sequence shown here is derived from an EMBL/GenBank/DDBJ whole genome shotgun (WGS) entry which is preliminary data.</text>
</comment>